<reference evidence="2" key="1">
    <citation type="submission" date="2013-09" db="EMBL/GenBank/DDBJ databases">
        <title>Corchorus olitorius genome sequencing.</title>
        <authorList>
            <person name="Alam M."/>
            <person name="Haque M.S."/>
            <person name="Islam M.S."/>
            <person name="Emdad E.M."/>
            <person name="Islam M.M."/>
            <person name="Ahmed B."/>
            <person name="Halim A."/>
            <person name="Hossen Q.M.M."/>
            <person name="Hossain M.Z."/>
            <person name="Ahmed R."/>
            <person name="Khan M.M."/>
            <person name="Islam R."/>
            <person name="Rashid M.M."/>
            <person name="Khan S.A."/>
            <person name="Rahman M.S."/>
            <person name="Alam M."/>
            <person name="Yahiya A.S."/>
            <person name="Khan M.S."/>
            <person name="Azam M.S."/>
            <person name="Haque T."/>
            <person name="Lashkar M.Z.H."/>
            <person name="Akhand A.I."/>
            <person name="Morshed G."/>
            <person name="Roy S."/>
            <person name="Uddin K.S."/>
            <person name="Rabeya T."/>
            <person name="Hossain A.S."/>
            <person name="Chowdhury A."/>
            <person name="Snigdha A.R."/>
            <person name="Mortoza M.S."/>
            <person name="Matin S.A."/>
            <person name="Hoque S.M.E."/>
            <person name="Islam M.K."/>
            <person name="Roy D.K."/>
            <person name="Haider R."/>
            <person name="Moosa M.M."/>
            <person name="Elias S.M."/>
            <person name="Hasan A.M."/>
            <person name="Jahan S."/>
            <person name="Shafiuddin M."/>
            <person name="Mahmood N."/>
            <person name="Shommy N.S."/>
        </authorList>
    </citation>
    <scope>NUCLEOTIDE SEQUENCE [LARGE SCALE GENOMIC DNA]</scope>
    <source>
        <strain evidence="2">cv. O-4</strain>
    </source>
</reference>
<evidence type="ECO:0000313" key="1">
    <source>
        <dbReference type="EMBL" id="OMP07999.1"/>
    </source>
</evidence>
<dbReference type="AlphaFoldDB" id="A0A1R3KLR8"/>
<dbReference type="EMBL" id="AWUE01012956">
    <property type="protein sequence ID" value="OMP07999.1"/>
    <property type="molecule type" value="Genomic_DNA"/>
</dbReference>
<name>A0A1R3KLR8_9ROSI</name>
<gene>
    <name evidence="1" type="ORF">COLO4_06868</name>
</gene>
<keyword evidence="2" id="KW-1185">Reference proteome</keyword>
<organism evidence="1 2">
    <name type="scientific">Corchorus olitorius</name>
    <dbReference type="NCBI Taxonomy" id="93759"/>
    <lineage>
        <taxon>Eukaryota</taxon>
        <taxon>Viridiplantae</taxon>
        <taxon>Streptophyta</taxon>
        <taxon>Embryophyta</taxon>
        <taxon>Tracheophyta</taxon>
        <taxon>Spermatophyta</taxon>
        <taxon>Magnoliopsida</taxon>
        <taxon>eudicotyledons</taxon>
        <taxon>Gunneridae</taxon>
        <taxon>Pentapetalae</taxon>
        <taxon>rosids</taxon>
        <taxon>malvids</taxon>
        <taxon>Malvales</taxon>
        <taxon>Malvaceae</taxon>
        <taxon>Grewioideae</taxon>
        <taxon>Apeibeae</taxon>
        <taxon>Corchorus</taxon>
    </lineage>
</organism>
<protein>
    <submittedName>
        <fullName evidence="1">Uncharacterized protein</fullName>
    </submittedName>
</protein>
<proteinExistence type="predicted"/>
<dbReference type="Proteomes" id="UP000187203">
    <property type="component" value="Unassembled WGS sequence"/>
</dbReference>
<accession>A0A1R3KLR8</accession>
<evidence type="ECO:0000313" key="2">
    <source>
        <dbReference type="Proteomes" id="UP000187203"/>
    </source>
</evidence>
<sequence>MSHRKLPRRSTDYSPPGDDGCCRVVLFCLLHFASSKSDFRAKKW</sequence>
<comment type="caution">
    <text evidence="1">The sequence shown here is derived from an EMBL/GenBank/DDBJ whole genome shotgun (WGS) entry which is preliminary data.</text>
</comment>